<dbReference type="OrthoDB" id="9809995at2"/>
<reference evidence="3" key="1">
    <citation type="submission" date="2016-09" db="EMBL/GenBank/DDBJ databases">
        <authorList>
            <person name="Varghese N."/>
            <person name="Submissions S."/>
        </authorList>
    </citation>
    <scope>NUCLEOTIDE SEQUENCE [LARGE SCALE GENOMIC DNA]</scope>
    <source>
        <strain evidence="3">JS23</strain>
    </source>
</reference>
<dbReference type="PANTHER" id="PTHR11735">
    <property type="entry name" value="TRNA N6-ADENOSINE THREONYLCARBAMOYLTRANSFERASE"/>
    <property type="match status" value="1"/>
</dbReference>
<keyword evidence="3" id="KW-1185">Reference proteome</keyword>
<evidence type="ECO:0000313" key="3">
    <source>
        <dbReference type="Proteomes" id="UP000243719"/>
    </source>
</evidence>
<feature type="domain" description="Gcp-like" evidence="1">
    <location>
        <begin position="53"/>
        <end position="122"/>
    </location>
</feature>
<dbReference type="Proteomes" id="UP000243719">
    <property type="component" value="Unassembled WGS sequence"/>
</dbReference>
<evidence type="ECO:0000313" key="2">
    <source>
        <dbReference type="EMBL" id="SDV47516.1"/>
    </source>
</evidence>
<dbReference type="PANTHER" id="PTHR11735:SF11">
    <property type="entry name" value="TRNA THREONYLCARBAMOYLADENOSINE BIOSYNTHESIS PROTEIN TSAB"/>
    <property type="match status" value="1"/>
</dbReference>
<dbReference type="Pfam" id="PF00814">
    <property type="entry name" value="TsaD"/>
    <property type="match status" value="1"/>
</dbReference>
<accession>A0A1H2PLX4</accession>
<dbReference type="NCBIfam" id="TIGR03725">
    <property type="entry name" value="T6A_YeaZ"/>
    <property type="match status" value="1"/>
</dbReference>
<name>A0A1H2PLX4_9BURK</name>
<dbReference type="EMBL" id="FNLO01000003">
    <property type="protein sequence ID" value="SDV47516.1"/>
    <property type="molecule type" value="Genomic_DNA"/>
</dbReference>
<dbReference type="InterPro" id="IPR043129">
    <property type="entry name" value="ATPase_NBD"/>
</dbReference>
<dbReference type="RefSeq" id="WP_091906153.1">
    <property type="nucleotide sequence ID" value="NZ_FNLO01000003.1"/>
</dbReference>
<organism evidence="2 3">
    <name type="scientific">Chitinasiproducens palmae</name>
    <dbReference type="NCBI Taxonomy" id="1770053"/>
    <lineage>
        <taxon>Bacteria</taxon>
        <taxon>Pseudomonadati</taxon>
        <taxon>Pseudomonadota</taxon>
        <taxon>Betaproteobacteria</taxon>
        <taxon>Burkholderiales</taxon>
        <taxon>Burkholderiaceae</taxon>
        <taxon>Chitinasiproducens</taxon>
    </lineage>
</organism>
<sequence length="291" mass="29313">MKPHALLALDTSTSFCSVALLRVAPDDASRASGASMLQRLFVRHRDTGPESSTYVLTAVREVLADAGLALSDCVAIAYGRGPGSFTGLRTAVGVVQGLAFGAGLPVIGVDSLLACAERARLARLGIVLPCEAGAVEIGGENAATASACERTLVAVDARMDEAYWAAYAHEAEGWRTLAAPAVGPPEAVGRGVLGADGADGAAAATFALAGNAAAVFGARLGGDMVAAGLLGSVAAADLDAMPHAGAIARLAHRVWLAGGAQDAASAAPEYVRDKVALTIDERAARRAETAR</sequence>
<evidence type="ECO:0000259" key="1">
    <source>
        <dbReference type="Pfam" id="PF00814"/>
    </source>
</evidence>
<protein>
    <submittedName>
        <fullName evidence="2">tRNA threonylcarbamoyladenosine biosynthesis protein TsaB</fullName>
    </submittedName>
</protein>
<dbReference type="SUPFAM" id="SSF53067">
    <property type="entry name" value="Actin-like ATPase domain"/>
    <property type="match status" value="2"/>
</dbReference>
<dbReference type="InterPro" id="IPR000905">
    <property type="entry name" value="Gcp-like_dom"/>
</dbReference>
<dbReference type="InterPro" id="IPR022496">
    <property type="entry name" value="T6A_TsaB"/>
</dbReference>
<dbReference type="AlphaFoldDB" id="A0A1H2PLX4"/>
<dbReference type="STRING" id="1770053.SAMN05216551_10367"/>
<gene>
    <name evidence="2" type="ORF">SAMN05216551_10367</name>
</gene>
<dbReference type="GO" id="GO:0002949">
    <property type="term" value="P:tRNA threonylcarbamoyladenosine modification"/>
    <property type="evidence" value="ECO:0007669"/>
    <property type="project" value="InterPro"/>
</dbReference>
<proteinExistence type="predicted"/>
<dbReference type="GO" id="GO:0005829">
    <property type="term" value="C:cytosol"/>
    <property type="evidence" value="ECO:0007669"/>
    <property type="project" value="TreeGrafter"/>
</dbReference>
<dbReference type="Gene3D" id="3.30.420.40">
    <property type="match status" value="2"/>
</dbReference>